<dbReference type="STRING" id="564608.C1MY08"/>
<dbReference type="Pfam" id="PF24894">
    <property type="entry name" value="Hexapep_GlmU"/>
    <property type="match status" value="1"/>
</dbReference>
<dbReference type="PANTHER" id="PTHR45989">
    <property type="entry name" value="TRANSLATION INITIATION FACTOR EIF-2B SUBUNIT GAMMA"/>
    <property type="match status" value="1"/>
</dbReference>
<gene>
    <name evidence="12" type="ORF">MICPUCDRAFT_47974</name>
</gene>
<keyword evidence="3" id="KW-0963">Cytoplasm</keyword>
<dbReference type="OrthoDB" id="10250549at2759"/>
<protein>
    <recommendedName>
        <fullName evidence="6">Translation initiation factor eIF2B subunit gamma</fullName>
    </recommendedName>
    <alternativeName>
        <fullName evidence="7">eIF2B GDP-GTP exchange factor subunit gamma</fullName>
    </alternativeName>
</protein>
<dbReference type="GO" id="GO:0005829">
    <property type="term" value="C:cytosol"/>
    <property type="evidence" value="ECO:0007669"/>
    <property type="project" value="UniProtKB-SubCell"/>
</dbReference>
<dbReference type="Proteomes" id="UP000001876">
    <property type="component" value="Unassembled WGS sequence"/>
</dbReference>
<dbReference type="GO" id="GO:0005851">
    <property type="term" value="C:eukaryotic translation initiation factor 2B complex"/>
    <property type="evidence" value="ECO:0007669"/>
    <property type="project" value="TreeGrafter"/>
</dbReference>
<keyword evidence="13" id="KW-1185">Reference proteome</keyword>
<evidence type="ECO:0000259" key="10">
    <source>
        <dbReference type="Pfam" id="PF00483"/>
    </source>
</evidence>
<evidence type="ECO:0000256" key="9">
    <source>
        <dbReference type="ARBA" id="ARBA00046432"/>
    </source>
</evidence>
<organism evidence="13">
    <name type="scientific">Micromonas pusilla (strain CCMP1545)</name>
    <name type="common">Picoplanktonic green alga</name>
    <dbReference type="NCBI Taxonomy" id="564608"/>
    <lineage>
        <taxon>Eukaryota</taxon>
        <taxon>Viridiplantae</taxon>
        <taxon>Chlorophyta</taxon>
        <taxon>Mamiellophyceae</taxon>
        <taxon>Mamiellales</taxon>
        <taxon>Mamiellaceae</taxon>
        <taxon>Micromonas</taxon>
    </lineage>
</organism>
<dbReference type="Gene3D" id="2.160.10.10">
    <property type="entry name" value="Hexapeptide repeat proteins"/>
    <property type="match status" value="1"/>
</dbReference>
<dbReference type="PANTHER" id="PTHR45989:SF1">
    <property type="entry name" value="TRANSLATION INITIATION FACTOR EIF-2B SUBUNIT GAMMA"/>
    <property type="match status" value="1"/>
</dbReference>
<feature type="domain" description="Glucose-1-phosphate adenylyltransferase/Bifunctional protein GlmU-like C-terminal hexapeptide" evidence="11">
    <location>
        <begin position="386"/>
        <end position="457"/>
    </location>
</feature>
<dbReference type="InterPro" id="IPR029044">
    <property type="entry name" value="Nucleotide-diphossugar_trans"/>
</dbReference>
<comment type="similarity">
    <text evidence="2">Belongs to the eIF-2B gamma/epsilon subunits family.</text>
</comment>
<reference evidence="12 13" key="1">
    <citation type="journal article" date="2009" name="Science">
        <title>Green evolution and dynamic adaptations revealed by genomes of the marine picoeukaryotes Micromonas.</title>
        <authorList>
            <person name="Worden A.Z."/>
            <person name="Lee J.H."/>
            <person name="Mock T."/>
            <person name="Rouze P."/>
            <person name="Simmons M.P."/>
            <person name="Aerts A.L."/>
            <person name="Allen A.E."/>
            <person name="Cuvelier M.L."/>
            <person name="Derelle E."/>
            <person name="Everett M.V."/>
            <person name="Foulon E."/>
            <person name="Grimwood J."/>
            <person name="Gundlach H."/>
            <person name="Henrissat B."/>
            <person name="Napoli C."/>
            <person name="McDonald S.M."/>
            <person name="Parker M.S."/>
            <person name="Rombauts S."/>
            <person name="Salamov A."/>
            <person name="Von Dassow P."/>
            <person name="Badger J.H."/>
            <person name="Coutinho P.M."/>
            <person name="Demir E."/>
            <person name="Dubchak I."/>
            <person name="Gentemann C."/>
            <person name="Eikrem W."/>
            <person name="Gready J.E."/>
            <person name="John U."/>
            <person name="Lanier W."/>
            <person name="Lindquist E.A."/>
            <person name="Lucas S."/>
            <person name="Mayer K.F."/>
            <person name="Moreau H."/>
            <person name="Not F."/>
            <person name="Otillar R."/>
            <person name="Panaud O."/>
            <person name="Pangilinan J."/>
            <person name="Paulsen I."/>
            <person name="Piegu B."/>
            <person name="Poliakov A."/>
            <person name="Robbens S."/>
            <person name="Schmutz J."/>
            <person name="Toulza E."/>
            <person name="Wyss T."/>
            <person name="Zelensky A."/>
            <person name="Zhou K."/>
            <person name="Armbrust E.V."/>
            <person name="Bhattacharya D."/>
            <person name="Goodenough U.W."/>
            <person name="Van de Peer Y."/>
            <person name="Grigoriev I.V."/>
        </authorList>
    </citation>
    <scope>NUCLEOTIDE SEQUENCE [LARGE SCALE GENOMIC DNA]</scope>
    <source>
        <strain evidence="12 13">CCMP1545</strain>
    </source>
</reference>
<accession>C1MY08</accession>
<dbReference type="InterPro" id="IPR051960">
    <property type="entry name" value="eIF2B_gamma"/>
</dbReference>
<dbReference type="eggNOG" id="KOG1462">
    <property type="taxonomic scope" value="Eukaryota"/>
</dbReference>
<keyword evidence="4" id="KW-0396">Initiation factor</keyword>
<evidence type="ECO:0000256" key="1">
    <source>
        <dbReference type="ARBA" id="ARBA00004514"/>
    </source>
</evidence>
<evidence type="ECO:0000256" key="6">
    <source>
        <dbReference type="ARBA" id="ARBA00044196"/>
    </source>
</evidence>
<dbReference type="Gene3D" id="3.90.550.10">
    <property type="entry name" value="Spore Coat Polysaccharide Biosynthesis Protein SpsA, Chain A"/>
    <property type="match status" value="1"/>
</dbReference>
<evidence type="ECO:0000256" key="3">
    <source>
        <dbReference type="ARBA" id="ARBA00022490"/>
    </source>
</evidence>
<evidence type="ECO:0000259" key="11">
    <source>
        <dbReference type="Pfam" id="PF24894"/>
    </source>
</evidence>
<dbReference type="EMBL" id="GG663742">
    <property type="protein sequence ID" value="EEH55561.1"/>
    <property type="molecule type" value="Genomic_DNA"/>
</dbReference>
<dbReference type="KEGG" id="mpp:MICPUCDRAFT_47974"/>
<evidence type="ECO:0000313" key="12">
    <source>
        <dbReference type="EMBL" id="EEH55561.1"/>
    </source>
</evidence>
<evidence type="ECO:0000256" key="7">
    <source>
        <dbReference type="ARBA" id="ARBA00044229"/>
    </source>
</evidence>
<evidence type="ECO:0000313" key="13">
    <source>
        <dbReference type="Proteomes" id="UP000001876"/>
    </source>
</evidence>
<dbReference type="CDD" id="cd04652">
    <property type="entry name" value="LbH_eIF2B_gamma_C"/>
    <property type="match status" value="1"/>
</dbReference>
<evidence type="ECO:0000256" key="2">
    <source>
        <dbReference type="ARBA" id="ARBA00007878"/>
    </source>
</evidence>
<name>C1MY08_MICPC</name>
<dbReference type="InterPro" id="IPR056818">
    <property type="entry name" value="GlmU/GlgC-like_hexapep"/>
</dbReference>
<evidence type="ECO:0000256" key="4">
    <source>
        <dbReference type="ARBA" id="ARBA00022540"/>
    </source>
</evidence>
<dbReference type="GeneID" id="9685920"/>
<dbReference type="InterPro" id="IPR005835">
    <property type="entry name" value="NTP_transferase_dom"/>
</dbReference>
<keyword evidence="5" id="KW-0648">Protein biosynthesis</keyword>
<comment type="subcellular location">
    <subcellularLocation>
        <location evidence="1">Cytoplasm</location>
        <location evidence="1">Cytosol</location>
    </subcellularLocation>
</comment>
<dbReference type="GO" id="GO:0005085">
    <property type="term" value="F:guanyl-nucleotide exchange factor activity"/>
    <property type="evidence" value="ECO:0007669"/>
    <property type="project" value="TreeGrafter"/>
</dbReference>
<dbReference type="SUPFAM" id="SSF53448">
    <property type="entry name" value="Nucleotide-diphospho-sugar transferases"/>
    <property type="match status" value="1"/>
</dbReference>
<proteinExistence type="inferred from homology"/>
<sequence length="467" mass="48751">MTMQGVVVACGGEKRFGNLVTEDGPRCMLELGFKPMVWYALQTLEKGGVRDVILVAAGEANAAAFAQWIADEIGTGETSSLVVSVVAADEDADTADALRAALPKLTTPTVTVISGDLVTDVRLEDVLATHAKHSAVATCLVARRRPWAAVDAKAGRPPKNAHYIAVAYDAPAASASSAAEGQLLFAGDEEDVDKVLKLRRPMLRRVQRMMIHTDLLDAQLYAFDVAWVSRLLREEPWMTSLQLDVVPALARRQFKPASAEDHDTAAAGAGAGVDDDDDAALMKAVYGPAAAGAGPGAPDAATAVRRPCRVFVASEDAYCARVDTVVPAYLEVSREVASPAACDAAHLNGRAPSKYENFVDAGVAVGGKTTIGPGCVVARDVVLGEKCSVKRSVVARGASVGTGVKLVNSVVMPRASVEDGVSLNGCVVGPRAVIGAGSSLRECLVGAEYEVEEGDDVRAETLSSKAR</sequence>
<dbReference type="AlphaFoldDB" id="C1MY08"/>
<comment type="function">
    <text evidence="8">Acts as a component of the translation initiation factor 2B (eIF2B) complex, which catalyzes the exchange of GDP for GTP on the eukaryotic initiation factor 2 (eIF2) complex gamma subunit. Its guanine nucleotide exchange factor activity is repressed when bound to eIF2 complex phosphorylated on the alpha subunit, thereby limiting the amount of methionyl-initiator methionine tRNA available to the ribosome and consequently global translation is repressed.</text>
</comment>
<evidence type="ECO:0000256" key="5">
    <source>
        <dbReference type="ARBA" id="ARBA00022917"/>
    </source>
</evidence>
<evidence type="ECO:0000256" key="8">
    <source>
        <dbReference type="ARBA" id="ARBA00045373"/>
    </source>
</evidence>
<dbReference type="OMA" id="NCVINPK"/>
<dbReference type="GO" id="GO:0003743">
    <property type="term" value="F:translation initiation factor activity"/>
    <property type="evidence" value="ECO:0007669"/>
    <property type="project" value="UniProtKB-KW"/>
</dbReference>
<dbReference type="RefSeq" id="XP_003060792.1">
    <property type="nucleotide sequence ID" value="XM_003060746.1"/>
</dbReference>
<dbReference type="GO" id="GO:0002183">
    <property type="term" value="P:cytoplasmic translational initiation"/>
    <property type="evidence" value="ECO:0007669"/>
    <property type="project" value="TreeGrafter"/>
</dbReference>
<feature type="domain" description="Nucleotidyl transferase" evidence="10">
    <location>
        <begin position="5"/>
        <end position="144"/>
    </location>
</feature>
<comment type="subunit">
    <text evidence="9">Component of the translation initiation factor 2B (eIF2B) complex which is a heterodecamer of two sets of five different subunits: alpha, beta, gamma, delta and epsilon. Subunits alpha, beta and delta comprise a regulatory subcomplex and subunits epsilon and gamma comprise a catalytic subcomplex. Within the complex, the hexameric regulatory complex resides at the center, with the two heterodimeric catalytic subcomplexes bound on opposite sides.</text>
</comment>
<dbReference type="Pfam" id="PF00483">
    <property type="entry name" value="NTP_transferase"/>
    <property type="match status" value="1"/>
</dbReference>